<dbReference type="PANTHER" id="PTHR38489:SF1">
    <property type="entry name" value="HISTONE CHAPERONE DOMAIN-CONTAINING PROTEIN"/>
    <property type="match status" value="1"/>
</dbReference>
<feature type="compositionally biased region" description="Acidic residues" evidence="1">
    <location>
        <begin position="114"/>
        <end position="127"/>
    </location>
</feature>
<dbReference type="Proteomes" id="UP000276215">
    <property type="component" value="Unassembled WGS sequence"/>
</dbReference>
<feature type="region of interest" description="Disordered" evidence="1">
    <location>
        <begin position="94"/>
        <end position="175"/>
    </location>
</feature>
<evidence type="ECO:0000256" key="1">
    <source>
        <dbReference type="SAM" id="MobiDB-lite"/>
    </source>
</evidence>
<feature type="compositionally biased region" description="Basic and acidic residues" evidence="1">
    <location>
        <begin position="151"/>
        <end position="160"/>
    </location>
</feature>
<reference evidence="2 3" key="1">
    <citation type="journal article" date="2018" name="Nat. Ecol. Evol.">
        <title>Pezizomycetes genomes reveal the molecular basis of ectomycorrhizal truffle lifestyle.</title>
        <authorList>
            <person name="Murat C."/>
            <person name="Payen T."/>
            <person name="Noel B."/>
            <person name="Kuo A."/>
            <person name="Morin E."/>
            <person name="Chen J."/>
            <person name="Kohler A."/>
            <person name="Krizsan K."/>
            <person name="Balestrini R."/>
            <person name="Da Silva C."/>
            <person name="Montanini B."/>
            <person name="Hainaut M."/>
            <person name="Levati E."/>
            <person name="Barry K.W."/>
            <person name="Belfiori B."/>
            <person name="Cichocki N."/>
            <person name="Clum A."/>
            <person name="Dockter R.B."/>
            <person name="Fauchery L."/>
            <person name="Guy J."/>
            <person name="Iotti M."/>
            <person name="Le Tacon F."/>
            <person name="Lindquist E.A."/>
            <person name="Lipzen A."/>
            <person name="Malagnac F."/>
            <person name="Mello A."/>
            <person name="Molinier V."/>
            <person name="Miyauchi S."/>
            <person name="Poulain J."/>
            <person name="Riccioni C."/>
            <person name="Rubini A."/>
            <person name="Sitrit Y."/>
            <person name="Splivallo R."/>
            <person name="Traeger S."/>
            <person name="Wang M."/>
            <person name="Zifcakova L."/>
            <person name="Wipf D."/>
            <person name="Zambonelli A."/>
            <person name="Paolocci F."/>
            <person name="Nowrousian M."/>
            <person name="Ottonello S."/>
            <person name="Baldrian P."/>
            <person name="Spatafora J.W."/>
            <person name="Henrissat B."/>
            <person name="Nagy L.G."/>
            <person name="Aury J.M."/>
            <person name="Wincker P."/>
            <person name="Grigoriev I.V."/>
            <person name="Bonfante P."/>
            <person name="Martin F.M."/>
        </authorList>
    </citation>
    <scope>NUCLEOTIDE SEQUENCE [LARGE SCALE GENOMIC DNA]</scope>
    <source>
        <strain evidence="2 3">120613-1</strain>
    </source>
</reference>
<feature type="region of interest" description="Disordered" evidence="1">
    <location>
        <begin position="1"/>
        <end position="41"/>
    </location>
</feature>
<protein>
    <submittedName>
        <fullName evidence="2">Uncharacterized protein</fullName>
    </submittedName>
</protein>
<dbReference type="STRING" id="1336337.A0A3N4JAB5"/>
<evidence type="ECO:0000313" key="3">
    <source>
        <dbReference type="Proteomes" id="UP000276215"/>
    </source>
</evidence>
<proteinExistence type="predicted"/>
<feature type="compositionally biased region" description="Basic and acidic residues" evidence="1">
    <location>
        <begin position="1"/>
        <end position="10"/>
    </location>
</feature>
<evidence type="ECO:0000313" key="2">
    <source>
        <dbReference type="EMBL" id="RPA95219.1"/>
    </source>
</evidence>
<dbReference type="Pfam" id="PF15370">
    <property type="entry name" value="NOPCHAP1"/>
    <property type="match status" value="1"/>
</dbReference>
<accession>A0A3N4JAB5</accession>
<sequence>EHEHEKDKKSNPPHPLIAEQNEHAQSPPPAKKQKIAAADTSSDLMSRLNAFLPAMEAANKDLQAEIEAGTVEKRNIEALDGEEERYIEMNLGLGVLEEKKKKDGDASDASESGSEGEEEEEGEEDYDVLLKLLNASKRHGKGPRGKPSIEIVEHSKDTPTPEKQMSHHHAGTGNK</sequence>
<feature type="non-terminal residue" evidence="2">
    <location>
        <position position="1"/>
    </location>
</feature>
<dbReference type="AlphaFoldDB" id="A0A3N4JAB5"/>
<dbReference type="GO" id="GO:0000492">
    <property type="term" value="P:box C/D snoRNP assembly"/>
    <property type="evidence" value="ECO:0007669"/>
    <property type="project" value="InterPro"/>
</dbReference>
<dbReference type="PANTHER" id="PTHR38489">
    <property type="entry name" value="HISTONE CHAPERONE DOMAIN-CONTAINING PROTEIN"/>
    <property type="match status" value="1"/>
</dbReference>
<keyword evidence="3" id="KW-1185">Reference proteome</keyword>
<feature type="non-terminal residue" evidence="2">
    <location>
        <position position="175"/>
    </location>
</feature>
<dbReference type="InterPro" id="IPR027921">
    <property type="entry name" value="NOPCHAP1"/>
</dbReference>
<name>A0A3N4JAB5_9PEZI</name>
<feature type="compositionally biased region" description="Basic residues" evidence="1">
    <location>
        <begin position="166"/>
        <end position="175"/>
    </location>
</feature>
<feature type="compositionally biased region" description="Basic and acidic residues" evidence="1">
    <location>
        <begin position="96"/>
        <end position="105"/>
    </location>
</feature>
<organism evidence="2 3">
    <name type="scientific">Choiromyces venosus 120613-1</name>
    <dbReference type="NCBI Taxonomy" id="1336337"/>
    <lineage>
        <taxon>Eukaryota</taxon>
        <taxon>Fungi</taxon>
        <taxon>Dikarya</taxon>
        <taxon>Ascomycota</taxon>
        <taxon>Pezizomycotina</taxon>
        <taxon>Pezizomycetes</taxon>
        <taxon>Pezizales</taxon>
        <taxon>Tuberaceae</taxon>
        <taxon>Choiromyces</taxon>
    </lineage>
</organism>
<dbReference type="OrthoDB" id="1112980at2759"/>
<dbReference type="EMBL" id="ML120428">
    <property type="protein sequence ID" value="RPA95219.1"/>
    <property type="molecule type" value="Genomic_DNA"/>
</dbReference>
<gene>
    <name evidence="2" type="ORF">L873DRAFT_1557377</name>
</gene>